<dbReference type="GO" id="GO:0046872">
    <property type="term" value="F:metal ion binding"/>
    <property type="evidence" value="ECO:0007669"/>
    <property type="project" value="UniProtKB-KW"/>
</dbReference>
<dbReference type="InterPro" id="IPR036909">
    <property type="entry name" value="Cyt_c-like_dom_sf"/>
</dbReference>
<dbReference type="PANTHER" id="PTHR35008:SF4">
    <property type="entry name" value="BLL4482 PROTEIN"/>
    <property type="match status" value="1"/>
</dbReference>
<dbReference type="Pfam" id="PF13442">
    <property type="entry name" value="Cytochrome_CBB3"/>
    <property type="match status" value="1"/>
</dbReference>
<accession>A0A0U2VFV8</accession>
<feature type="signal peptide" evidence="5">
    <location>
        <begin position="1"/>
        <end position="25"/>
    </location>
</feature>
<sequence length="324" mass="35320">MFKLRHIIILSATLALFACSEPAPKPTKQTPAKTTAVEKVASQNTASVTVKTVAEPQSDIQKALANAPVITNLSASHPNTLSTPNINDLDNSPESDLIRYGRLLVIDTYRQLPENVNNKLNCSSCHLNEGRVANAAPYVGMNVVYPKFRSRNAKINTIEDRINGCFQRSMNGQPLITDSTQMQAMVSYMNFLSQDIKTKDDLKGNNGFVAINKDLEPNAENGKALYAQHCASCHQMDAKGLYPNGTYMFPAVAGDNSFNDGAGMARTYTAAAFIKGNMPLGQEGILTDQEAVDIAFYFSHLARPEFAAKANDWPEGGAPKDVRR</sequence>
<proteinExistence type="predicted"/>
<evidence type="ECO:0000259" key="6">
    <source>
        <dbReference type="PROSITE" id="PS51007"/>
    </source>
</evidence>
<dbReference type="KEGG" id="ptn:PTRA_a2302"/>
<dbReference type="AlphaFoldDB" id="A0A0U2VFV8"/>
<keyword evidence="1 4" id="KW-0349">Heme</keyword>
<evidence type="ECO:0000256" key="5">
    <source>
        <dbReference type="SAM" id="SignalP"/>
    </source>
</evidence>
<dbReference type="InterPro" id="IPR051459">
    <property type="entry name" value="Cytochrome_c-type_DH"/>
</dbReference>
<evidence type="ECO:0000256" key="4">
    <source>
        <dbReference type="PROSITE-ProRule" id="PRU00433"/>
    </source>
</evidence>
<dbReference type="GO" id="GO:0009055">
    <property type="term" value="F:electron transfer activity"/>
    <property type="evidence" value="ECO:0007669"/>
    <property type="project" value="InterPro"/>
</dbReference>
<dbReference type="PROSITE" id="PS51257">
    <property type="entry name" value="PROKAR_LIPOPROTEIN"/>
    <property type="match status" value="1"/>
</dbReference>
<dbReference type="OrthoDB" id="9779283at2"/>
<dbReference type="SUPFAM" id="SSF46626">
    <property type="entry name" value="Cytochrome c"/>
    <property type="match status" value="2"/>
</dbReference>
<dbReference type="PANTHER" id="PTHR35008">
    <property type="entry name" value="BLL4482 PROTEIN-RELATED"/>
    <property type="match status" value="1"/>
</dbReference>
<protein>
    <recommendedName>
        <fullName evidence="6">Cytochrome c domain-containing protein</fullName>
    </recommendedName>
</protein>
<name>A0A0U2VFV8_9GAMM</name>
<dbReference type="InterPro" id="IPR009056">
    <property type="entry name" value="Cyt_c-like_dom"/>
</dbReference>
<keyword evidence="3 4" id="KW-0408">Iron</keyword>
<dbReference type="RefSeq" id="WP_058373663.1">
    <property type="nucleotide sequence ID" value="NZ_CP011034.1"/>
</dbReference>
<feature type="domain" description="Cytochrome c" evidence="6">
    <location>
        <begin position="217"/>
        <end position="302"/>
    </location>
</feature>
<evidence type="ECO:0000313" key="7">
    <source>
        <dbReference type="EMBL" id="ALS33408.1"/>
    </source>
</evidence>
<reference evidence="7 8" key="1">
    <citation type="submission" date="2015-03" db="EMBL/GenBank/DDBJ databases">
        <authorList>
            <person name="Murphy D."/>
        </authorList>
    </citation>
    <scope>NUCLEOTIDE SEQUENCE [LARGE SCALE GENOMIC DNA]</scope>
    <source>
        <strain evidence="7 8">KMM 520</strain>
    </source>
</reference>
<gene>
    <name evidence="7" type="ORF">PTRA_a2302</name>
</gene>
<dbReference type="EMBL" id="CP011034">
    <property type="protein sequence ID" value="ALS33408.1"/>
    <property type="molecule type" value="Genomic_DNA"/>
</dbReference>
<dbReference type="GO" id="GO:0020037">
    <property type="term" value="F:heme binding"/>
    <property type="evidence" value="ECO:0007669"/>
    <property type="project" value="InterPro"/>
</dbReference>
<feature type="chain" id="PRO_5006832989" description="Cytochrome c domain-containing protein" evidence="5">
    <location>
        <begin position="26"/>
        <end position="324"/>
    </location>
</feature>
<evidence type="ECO:0000256" key="2">
    <source>
        <dbReference type="ARBA" id="ARBA00022723"/>
    </source>
</evidence>
<evidence type="ECO:0000313" key="8">
    <source>
        <dbReference type="Proteomes" id="UP000065261"/>
    </source>
</evidence>
<evidence type="ECO:0000256" key="1">
    <source>
        <dbReference type="ARBA" id="ARBA00022617"/>
    </source>
</evidence>
<keyword evidence="2 4" id="KW-0479">Metal-binding</keyword>
<dbReference type="Proteomes" id="UP000065261">
    <property type="component" value="Chromosome I"/>
</dbReference>
<evidence type="ECO:0000256" key="3">
    <source>
        <dbReference type="ARBA" id="ARBA00023004"/>
    </source>
</evidence>
<dbReference type="Gene3D" id="1.10.760.10">
    <property type="entry name" value="Cytochrome c-like domain"/>
    <property type="match status" value="2"/>
</dbReference>
<dbReference type="PATRIC" id="fig|1315283.4.peg.2000"/>
<keyword evidence="5" id="KW-0732">Signal</keyword>
<dbReference type="Pfam" id="PF21342">
    <property type="entry name" value="SoxA-TsdA_cyt-c"/>
    <property type="match status" value="1"/>
</dbReference>
<organism evidence="7">
    <name type="scientific">Pseudoalteromonas translucida KMM 520</name>
    <dbReference type="NCBI Taxonomy" id="1315283"/>
    <lineage>
        <taxon>Bacteria</taxon>
        <taxon>Pseudomonadati</taxon>
        <taxon>Pseudomonadota</taxon>
        <taxon>Gammaproteobacteria</taxon>
        <taxon>Alteromonadales</taxon>
        <taxon>Pseudoalteromonadaceae</taxon>
        <taxon>Pseudoalteromonas</taxon>
    </lineage>
</organism>
<dbReference type="PROSITE" id="PS51007">
    <property type="entry name" value="CYTC"/>
    <property type="match status" value="1"/>
</dbReference>